<dbReference type="PROSITE" id="PS51257">
    <property type="entry name" value="PROKAR_LIPOPROTEIN"/>
    <property type="match status" value="1"/>
</dbReference>
<dbReference type="EMBL" id="VWSF01000023">
    <property type="protein sequence ID" value="KAA5541207.1"/>
    <property type="molecule type" value="Genomic_DNA"/>
</dbReference>
<dbReference type="RefSeq" id="WP_150091855.1">
    <property type="nucleotide sequence ID" value="NZ_VWSF01000023.1"/>
</dbReference>
<evidence type="ECO:0000313" key="2">
    <source>
        <dbReference type="EMBL" id="KAA5541207.1"/>
    </source>
</evidence>
<comment type="caution">
    <text evidence="2">The sequence shown here is derived from an EMBL/GenBank/DDBJ whole genome shotgun (WGS) entry which is preliminary data.</text>
</comment>
<protein>
    <recommendedName>
        <fullName evidence="1">Putative beta-lactamase-inhibitor-like PepSY-like domain-containing protein</fullName>
    </recommendedName>
</protein>
<dbReference type="Gene3D" id="3.40.1420.30">
    <property type="match status" value="1"/>
</dbReference>
<dbReference type="SUPFAM" id="SSF160574">
    <property type="entry name" value="BT0923-like"/>
    <property type="match status" value="1"/>
</dbReference>
<dbReference type="Proteomes" id="UP000323426">
    <property type="component" value="Unassembled WGS sequence"/>
</dbReference>
<keyword evidence="3" id="KW-1185">Reference proteome</keyword>
<dbReference type="Pfam" id="PF11396">
    <property type="entry name" value="PepSY_like"/>
    <property type="match status" value="2"/>
</dbReference>
<feature type="domain" description="Putative beta-lactamase-inhibitor-like PepSY-like" evidence="1">
    <location>
        <begin position="61"/>
        <end position="140"/>
    </location>
</feature>
<accession>A0A5M6D132</accession>
<proteinExistence type="predicted"/>
<sequence length="144" mass="16232">MKSKSFLIAAVCATFFLSSCEKEEVVKAEDLPQTAREFISNNFVNETVTSVVKEENGKNISYDVVLNNGTKLDFNKEGQITEIDSQTKLPDSVIPGPIRSYVQTNYTTEHITGWELEGTNQDVELSNQLELRFDKDNNFVSLQD</sequence>
<reference evidence="2 3" key="1">
    <citation type="submission" date="2019-09" db="EMBL/GenBank/DDBJ databases">
        <title>Genome sequence and assembly of Adhaeribacter sp.</title>
        <authorList>
            <person name="Chhetri G."/>
        </authorList>
    </citation>
    <scope>NUCLEOTIDE SEQUENCE [LARGE SCALE GENOMIC DNA]</scope>
    <source>
        <strain evidence="2 3">DK36</strain>
    </source>
</reference>
<evidence type="ECO:0000259" key="1">
    <source>
        <dbReference type="Pfam" id="PF11396"/>
    </source>
</evidence>
<gene>
    <name evidence="2" type="ORF">F0145_21495</name>
</gene>
<dbReference type="InterPro" id="IPR021533">
    <property type="entry name" value="PepSY-like"/>
</dbReference>
<evidence type="ECO:0000313" key="3">
    <source>
        <dbReference type="Proteomes" id="UP000323426"/>
    </source>
</evidence>
<feature type="domain" description="Putative beta-lactamase-inhibitor-like PepSY-like" evidence="1">
    <location>
        <begin position="22"/>
        <end position="57"/>
    </location>
</feature>
<dbReference type="AlphaFoldDB" id="A0A5M6D132"/>
<organism evidence="2 3">
    <name type="scientific">Adhaeribacter rhizoryzae</name>
    <dbReference type="NCBI Taxonomy" id="2607907"/>
    <lineage>
        <taxon>Bacteria</taxon>
        <taxon>Pseudomonadati</taxon>
        <taxon>Bacteroidota</taxon>
        <taxon>Cytophagia</taxon>
        <taxon>Cytophagales</taxon>
        <taxon>Hymenobacteraceae</taxon>
        <taxon>Adhaeribacter</taxon>
    </lineage>
</organism>
<name>A0A5M6D132_9BACT</name>